<comment type="caution">
    <text evidence="1">The sequence shown here is derived from an EMBL/GenBank/DDBJ whole genome shotgun (WGS) entry which is preliminary data.</text>
</comment>
<accession>A0ABU0TAV7</accession>
<organism evidence="1 2">
    <name type="scientific">Streptomyces umbrinus</name>
    <dbReference type="NCBI Taxonomy" id="67370"/>
    <lineage>
        <taxon>Bacteria</taxon>
        <taxon>Bacillati</taxon>
        <taxon>Actinomycetota</taxon>
        <taxon>Actinomycetes</taxon>
        <taxon>Kitasatosporales</taxon>
        <taxon>Streptomycetaceae</taxon>
        <taxon>Streptomyces</taxon>
        <taxon>Streptomyces phaeochromogenes group</taxon>
    </lineage>
</organism>
<protein>
    <submittedName>
        <fullName evidence="1">Transposase</fullName>
    </submittedName>
</protein>
<gene>
    <name evidence="1" type="ORF">QF035_010528</name>
</gene>
<proteinExistence type="predicted"/>
<dbReference type="RefSeq" id="WP_307530022.1">
    <property type="nucleotide sequence ID" value="NZ_JAUSZI010000002.1"/>
</dbReference>
<reference evidence="1 2" key="1">
    <citation type="submission" date="2023-07" db="EMBL/GenBank/DDBJ databases">
        <title>Comparative genomics of wheat-associated soil bacteria to identify genetic determinants of phenazine resistance.</title>
        <authorList>
            <person name="Mouncey N."/>
        </authorList>
    </citation>
    <scope>NUCLEOTIDE SEQUENCE [LARGE SCALE GENOMIC DNA]</scope>
    <source>
        <strain evidence="1 2">V2I4</strain>
    </source>
</reference>
<evidence type="ECO:0000313" key="1">
    <source>
        <dbReference type="EMBL" id="MDQ1032946.1"/>
    </source>
</evidence>
<keyword evidence="2" id="KW-1185">Reference proteome</keyword>
<dbReference type="Proteomes" id="UP001230328">
    <property type="component" value="Unassembled WGS sequence"/>
</dbReference>
<evidence type="ECO:0000313" key="2">
    <source>
        <dbReference type="Proteomes" id="UP001230328"/>
    </source>
</evidence>
<sequence length="56" mass="6436">MGGRPPKFDKVDHRERHAVECGINLLKRHRAVAARFERLAVRYQATVLVAAINDWP</sequence>
<name>A0ABU0TAV7_9ACTN</name>
<dbReference type="EMBL" id="JAUSZI010000002">
    <property type="protein sequence ID" value="MDQ1032946.1"/>
    <property type="molecule type" value="Genomic_DNA"/>
</dbReference>